<feature type="region of interest" description="Disordered" evidence="1">
    <location>
        <begin position="446"/>
        <end position="551"/>
    </location>
</feature>
<sequence>MAQDYRLPVSIRIYVEDARRYHTVLCKPTSTVRSVLKDLIQRDILTVATTINSPLAAAFGNDPEVGQWALFELINDFDIERPLVDWERVVDVIESWEGCPNNALVVRAYPLRRYLSAQAGLPDTMPEHTGWLYAQMKKQKWQKTKFVFRGADLLHYKDNKSKIELSYTSLDHMQLYTPSKFTRKAHNKFVLALKNESSIKLFEKPELDYVRLLCAPDLQELSDWLIALRCAKNRLMFDQLSPEDQAEFQASNLAAAVAEAGKPETTKPGNATPSQKKPTGTTYYDQLAAGSIATKLNKAPSQSTLATSETSADAQSASAKPATEPRLTATEISRNVLNQHASTASGIRQSDGRTTPSEGSAGDANSPSRTRTKHMITDQDGMYKPGSLLSYDFQQIAEAHKEQRKVQESIVSTAGPQAPPKDAANKDIFLSGSLLASATLEPEVHAPSTLHPSRDADGSGPTPGEPLIKLKTATEHTPNRSHPTMAHNHRNGPLVSLQPKSSQEDANGNLFKPGSLLTRAKSQRTPHAHGERTQVTSREAGVSRSRTIRDNTSFSAADVSAAMPALPRAPLINLGTPSQTKQASLDNHLFTPNSLLTSRSSRPSTQPSQSQRDDDDDDTPLIHSMSRGSSFSPADTNSSEQHPVRTPKTAGVLPSAGYYTRPPALNVPIPTDSFGAVNATLGLSRATSPLSPTRNTRPSSRSSSVSTVSNSGDVARTTGYRSPARGGSRHESLRSSNTSAAPTTSPSSRPTHERGVDSHRSKSRPRVPTSVTDSDEDVPLYMIKEDRKLGRSHTTRVSRPHPPTSHNGSTPGSGGGDSALASKTTTVPSSRPQRSRSQSHSQPQLQSRSSAAPLLGAAATPPVPSLNVKTRPAKQSTRPPLEAAPTPQDQRHRHLKQANSKPLLSFD</sequence>
<feature type="compositionally biased region" description="Polar residues" evidence="1">
    <location>
        <begin position="626"/>
        <end position="641"/>
    </location>
</feature>
<feature type="compositionally biased region" description="Basic residues" evidence="1">
    <location>
        <begin position="790"/>
        <end position="799"/>
    </location>
</feature>
<feature type="domain" description="PH" evidence="2">
    <location>
        <begin position="125"/>
        <end position="233"/>
    </location>
</feature>
<dbReference type="SMART" id="SM00233">
    <property type="entry name" value="PH"/>
    <property type="match status" value="1"/>
</dbReference>
<feature type="compositionally biased region" description="Low complexity" evidence="1">
    <location>
        <begin position="734"/>
        <end position="749"/>
    </location>
</feature>
<dbReference type="Gene3D" id="3.10.20.90">
    <property type="entry name" value="Phosphatidylinositol 3-kinase Catalytic Subunit, Chain A, domain 1"/>
    <property type="match status" value="1"/>
</dbReference>
<name>A0A9W8B5W0_9FUNG</name>
<dbReference type="OrthoDB" id="43122at2759"/>
<dbReference type="PANTHER" id="PTHR38700">
    <property type="entry name" value="YALI0E22418P"/>
    <property type="match status" value="1"/>
</dbReference>
<evidence type="ECO:0000313" key="4">
    <source>
        <dbReference type="Proteomes" id="UP001151582"/>
    </source>
</evidence>
<gene>
    <name evidence="3" type="ORF">H4R34_000079</name>
</gene>
<feature type="compositionally biased region" description="Low complexity" evidence="1">
    <location>
        <begin position="594"/>
        <end position="610"/>
    </location>
</feature>
<feature type="compositionally biased region" description="Low complexity" evidence="1">
    <location>
        <begin position="687"/>
        <end position="711"/>
    </location>
</feature>
<organism evidence="3 4">
    <name type="scientific">Dimargaris verticillata</name>
    <dbReference type="NCBI Taxonomy" id="2761393"/>
    <lineage>
        <taxon>Eukaryota</taxon>
        <taxon>Fungi</taxon>
        <taxon>Fungi incertae sedis</taxon>
        <taxon>Zoopagomycota</taxon>
        <taxon>Kickxellomycotina</taxon>
        <taxon>Dimargaritomycetes</taxon>
        <taxon>Dimargaritales</taxon>
        <taxon>Dimargaritaceae</taxon>
        <taxon>Dimargaris</taxon>
    </lineage>
</organism>
<dbReference type="SUPFAM" id="SSF54236">
    <property type="entry name" value="Ubiquitin-like"/>
    <property type="match status" value="1"/>
</dbReference>
<dbReference type="SUPFAM" id="SSF50729">
    <property type="entry name" value="PH domain-like"/>
    <property type="match status" value="1"/>
</dbReference>
<evidence type="ECO:0000256" key="1">
    <source>
        <dbReference type="SAM" id="MobiDB-lite"/>
    </source>
</evidence>
<feature type="compositionally biased region" description="Polar residues" evidence="1">
    <location>
        <begin position="267"/>
        <end position="282"/>
    </location>
</feature>
<feature type="region of interest" description="Disordered" evidence="1">
    <location>
        <begin position="592"/>
        <end position="655"/>
    </location>
</feature>
<evidence type="ECO:0000259" key="2">
    <source>
        <dbReference type="PROSITE" id="PS50003"/>
    </source>
</evidence>
<dbReference type="PROSITE" id="PS50003">
    <property type="entry name" value="PH_DOMAIN"/>
    <property type="match status" value="1"/>
</dbReference>
<feature type="compositionally biased region" description="Polar residues" evidence="1">
    <location>
        <begin position="300"/>
        <end position="318"/>
    </location>
</feature>
<dbReference type="PANTHER" id="PTHR38700:SF1">
    <property type="entry name" value="PH DOMAIN-CONTAINING PROTEIN"/>
    <property type="match status" value="1"/>
</dbReference>
<dbReference type="Pfam" id="PF00169">
    <property type="entry name" value="PH"/>
    <property type="match status" value="1"/>
</dbReference>
<dbReference type="InterPro" id="IPR029071">
    <property type="entry name" value="Ubiquitin-like_domsf"/>
</dbReference>
<dbReference type="EMBL" id="JANBQB010000002">
    <property type="protein sequence ID" value="KAJ1985259.1"/>
    <property type="molecule type" value="Genomic_DNA"/>
</dbReference>
<reference evidence="3" key="1">
    <citation type="submission" date="2022-07" db="EMBL/GenBank/DDBJ databases">
        <title>Phylogenomic reconstructions and comparative analyses of Kickxellomycotina fungi.</title>
        <authorList>
            <person name="Reynolds N.K."/>
            <person name="Stajich J.E."/>
            <person name="Barry K."/>
            <person name="Grigoriev I.V."/>
            <person name="Crous P."/>
            <person name="Smith M.E."/>
        </authorList>
    </citation>
    <scope>NUCLEOTIDE SEQUENCE</scope>
    <source>
        <strain evidence="3">RSA 567</strain>
    </source>
</reference>
<comment type="caution">
    <text evidence="3">The sequence shown here is derived from an EMBL/GenBank/DDBJ whole genome shotgun (WGS) entry which is preliminary data.</text>
</comment>
<feature type="region of interest" description="Disordered" evidence="1">
    <location>
        <begin position="259"/>
        <end position="282"/>
    </location>
</feature>
<proteinExistence type="predicted"/>
<dbReference type="AlphaFoldDB" id="A0A9W8B5W0"/>
<dbReference type="InterPro" id="IPR011993">
    <property type="entry name" value="PH-like_dom_sf"/>
</dbReference>
<feature type="region of interest" description="Disordered" evidence="1">
    <location>
        <begin position="685"/>
        <end position="907"/>
    </location>
</feature>
<feature type="compositionally biased region" description="Polar residues" evidence="1">
    <location>
        <begin position="330"/>
        <end position="369"/>
    </location>
</feature>
<feature type="compositionally biased region" description="Basic and acidic residues" evidence="1">
    <location>
        <begin position="750"/>
        <end position="760"/>
    </location>
</feature>
<dbReference type="Gene3D" id="2.30.29.30">
    <property type="entry name" value="Pleckstrin-homology domain (PH domain)/Phosphotyrosine-binding domain (PTB)"/>
    <property type="match status" value="1"/>
</dbReference>
<evidence type="ECO:0000313" key="3">
    <source>
        <dbReference type="EMBL" id="KAJ1985259.1"/>
    </source>
</evidence>
<protein>
    <recommendedName>
        <fullName evidence="2">PH domain-containing protein</fullName>
    </recommendedName>
</protein>
<accession>A0A9W8B5W0</accession>
<dbReference type="InterPro" id="IPR001849">
    <property type="entry name" value="PH_domain"/>
</dbReference>
<feature type="compositionally biased region" description="Polar residues" evidence="1">
    <location>
        <begin position="897"/>
        <end position="907"/>
    </location>
</feature>
<feature type="region of interest" description="Disordered" evidence="1">
    <location>
        <begin position="300"/>
        <end position="381"/>
    </location>
</feature>
<feature type="compositionally biased region" description="Low complexity" evidence="1">
    <location>
        <begin position="828"/>
        <end position="860"/>
    </location>
</feature>
<keyword evidence="4" id="KW-1185">Reference proteome</keyword>
<dbReference type="Proteomes" id="UP001151582">
    <property type="component" value="Unassembled WGS sequence"/>
</dbReference>